<evidence type="ECO:0000313" key="9">
    <source>
        <dbReference type="Proteomes" id="UP000070326"/>
    </source>
</evidence>
<name>A0A135YQQ8_9FIRM</name>
<keyword evidence="6" id="KW-0066">ATP synthesis</keyword>
<dbReference type="GO" id="GO:0046933">
    <property type="term" value="F:proton-transporting ATP synthase activity, rotational mechanism"/>
    <property type="evidence" value="ECO:0007669"/>
    <property type="project" value="InterPro"/>
</dbReference>
<dbReference type="InterPro" id="IPR036771">
    <property type="entry name" value="ATPsynth_dsu/esu_N"/>
</dbReference>
<dbReference type="eggNOG" id="COG0355">
    <property type="taxonomic scope" value="Bacteria"/>
</dbReference>
<keyword evidence="3" id="KW-0813">Transport</keyword>
<dbReference type="PATRIC" id="fig|1261.3.peg.1755"/>
<organism evidence="8 9">
    <name type="scientific">Peptostreptococcus anaerobius</name>
    <dbReference type="NCBI Taxonomy" id="1261"/>
    <lineage>
        <taxon>Bacteria</taxon>
        <taxon>Bacillati</taxon>
        <taxon>Bacillota</taxon>
        <taxon>Clostridia</taxon>
        <taxon>Peptostreptococcales</taxon>
        <taxon>Peptostreptococcaceae</taxon>
        <taxon>Peptostreptococcus</taxon>
    </lineage>
</organism>
<dbReference type="Proteomes" id="UP000070326">
    <property type="component" value="Unassembled WGS sequence"/>
</dbReference>
<gene>
    <name evidence="8" type="ORF">HMPREF3195_01239</name>
</gene>
<sequence length="85" mass="9419">MFKLKVVTPNNIFFEEEAEMLIVRTTVGDRAVLNGHVPIVAGVKSGKLRIKQGGQFREGEIGDGFLTVDSETNTVLITERASWKK</sequence>
<evidence type="ECO:0000256" key="2">
    <source>
        <dbReference type="ARBA" id="ARBA00005712"/>
    </source>
</evidence>
<dbReference type="RefSeq" id="WP_060917083.1">
    <property type="nucleotide sequence ID" value="NZ_CAXUJS010000002.1"/>
</dbReference>
<comment type="caution">
    <text evidence="8">The sequence shown here is derived from an EMBL/GenBank/DDBJ whole genome shotgun (WGS) entry which is preliminary data.</text>
</comment>
<dbReference type="SUPFAM" id="SSF51344">
    <property type="entry name" value="Epsilon subunit of F1F0-ATP synthase N-terminal domain"/>
    <property type="match status" value="1"/>
</dbReference>
<keyword evidence="5" id="KW-0472">Membrane</keyword>
<dbReference type="AlphaFoldDB" id="A0A135YQQ8"/>
<dbReference type="Gene3D" id="2.60.15.10">
    <property type="entry name" value="F0F1 ATP synthase delta/epsilon subunit, N-terminal"/>
    <property type="match status" value="1"/>
</dbReference>
<dbReference type="STRING" id="1261.HMPREF3195_01239"/>
<comment type="subcellular location">
    <subcellularLocation>
        <location evidence="1">Endomembrane system</location>
        <topology evidence="1">Peripheral membrane protein</topology>
    </subcellularLocation>
</comment>
<dbReference type="GO" id="GO:0012505">
    <property type="term" value="C:endomembrane system"/>
    <property type="evidence" value="ECO:0007669"/>
    <property type="project" value="UniProtKB-SubCell"/>
</dbReference>
<evidence type="ECO:0000313" key="8">
    <source>
        <dbReference type="EMBL" id="KXI11746.1"/>
    </source>
</evidence>
<feature type="domain" description="ATP synthase F1 complex delta/epsilon subunit N-terminal" evidence="7">
    <location>
        <begin position="2"/>
        <end position="77"/>
    </location>
</feature>
<keyword evidence="4" id="KW-0406">Ion transport</keyword>
<evidence type="ECO:0000256" key="4">
    <source>
        <dbReference type="ARBA" id="ARBA00023065"/>
    </source>
</evidence>
<dbReference type="Pfam" id="PF02823">
    <property type="entry name" value="ATP-synt_DE_N"/>
    <property type="match status" value="1"/>
</dbReference>
<accession>A0A135YQQ8</accession>
<keyword evidence="6" id="KW-0139">CF(1)</keyword>
<evidence type="ECO:0000256" key="1">
    <source>
        <dbReference type="ARBA" id="ARBA00004184"/>
    </source>
</evidence>
<evidence type="ECO:0000256" key="3">
    <source>
        <dbReference type="ARBA" id="ARBA00022448"/>
    </source>
</evidence>
<evidence type="ECO:0000256" key="6">
    <source>
        <dbReference type="ARBA" id="ARBA00023196"/>
    </source>
</evidence>
<dbReference type="InterPro" id="IPR001469">
    <property type="entry name" value="ATP_synth_F1_dsu/esu"/>
</dbReference>
<protein>
    <submittedName>
        <fullName evidence="8">ATP synthase, delta/epsilon subunit, beta-sandwich domain protein</fullName>
    </submittedName>
</protein>
<proteinExistence type="inferred from homology"/>
<dbReference type="EMBL" id="LSQZ01000064">
    <property type="protein sequence ID" value="KXI11746.1"/>
    <property type="molecule type" value="Genomic_DNA"/>
</dbReference>
<dbReference type="CDD" id="cd12152">
    <property type="entry name" value="F1-ATPase_delta"/>
    <property type="match status" value="1"/>
</dbReference>
<evidence type="ECO:0000259" key="7">
    <source>
        <dbReference type="Pfam" id="PF02823"/>
    </source>
</evidence>
<evidence type="ECO:0000256" key="5">
    <source>
        <dbReference type="ARBA" id="ARBA00023136"/>
    </source>
</evidence>
<reference evidence="8 9" key="1">
    <citation type="submission" date="2016-02" db="EMBL/GenBank/DDBJ databases">
        <authorList>
            <person name="Wen L."/>
            <person name="He K."/>
            <person name="Yang H."/>
        </authorList>
    </citation>
    <scope>NUCLEOTIDE SEQUENCE [LARGE SCALE GENOMIC DNA]</scope>
    <source>
        <strain evidence="8 9">MJR8628A</strain>
    </source>
</reference>
<dbReference type="InterPro" id="IPR020546">
    <property type="entry name" value="ATP_synth_F1_dsu/esu_N"/>
</dbReference>
<dbReference type="GO" id="GO:0045259">
    <property type="term" value="C:proton-transporting ATP synthase complex"/>
    <property type="evidence" value="ECO:0007669"/>
    <property type="project" value="UniProtKB-KW"/>
</dbReference>
<comment type="similarity">
    <text evidence="2">Belongs to the ATPase epsilon chain family.</text>
</comment>